<evidence type="ECO:0000256" key="7">
    <source>
        <dbReference type="ARBA" id="ARBA00023002"/>
    </source>
</evidence>
<evidence type="ECO:0000256" key="6">
    <source>
        <dbReference type="ARBA" id="ARBA00022857"/>
    </source>
</evidence>
<evidence type="ECO:0000256" key="1">
    <source>
        <dbReference type="ARBA" id="ARBA00004994"/>
    </source>
</evidence>
<feature type="domain" description="Ketopantoate reductase N-terminal" evidence="11">
    <location>
        <begin position="3"/>
        <end position="142"/>
    </location>
</feature>
<dbReference type="InterPro" id="IPR050838">
    <property type="entry name" value="Ketopantoate_reductase"/>
</dbReference>
<dbReference type="eggNOG" id="COG1893">
    <property type="taxonomic scope" value="Bacteria"/>
</dbReference>
<dbReference type="InterPro" id="IPR008927">
    <property type="entry name" value="6-PGluconate_DH-like_C_sf"/>
</dbReference>
<dbReference type="EMBL" id="AEVT01000067">
    <property type="protein sequence ID" value="EGA69977.1"/>
    <property type="molecule type" value="Genomic_DNA"/>
</dbReference>
<comment type="catalytic activity">
    <reaction evidence="9 10">
        <text>(R)-pantoate + NADP(+) = 2-dehydropantoate + NADPH + H(+)</text>
        <dbReference type="Rhea" id="RHEA:16233"/>
        <dbReference type="ChEBI" id="CHEBI:11561"/>
        <dbReference type="ChEBI" id="CHEBI:15378"/>
        <dbReference type="ChEBI" id="CHEBI:15980"/>
        <dbReference type="ChEBI" id="CHEBI:57783"/>
        <dbReference type="ChEBI" id="CHEBI:58349"/>
        <dbReference type="EC" id="1.1.1.169"/>
    </reaction>
</comment>
<dbReference type="PANTHER" id="PTHR43765:SF2">
    <property type="entry name" value="2-DEHYDROPANTOATE 2-REDUCTASE"/>
    <property type="match status" value="1"/>
</dbReference>
<dbReference type="NCBIfam" id="TIGR00745">
    <property type="entry name" value="apbA_panE"/>
    <property type="match status" value="1"/>
</dbReference>
<dbReference type="GO" id="GO:0005737">
    <property type="term" value="C:cytoplasm"/>
    <property type="evidence" value="ECO:0007669"/>
    <property type="project" value="TreeGrafter"/>
</dbReference>
<evidence type="ECO:0000256" key="2">
    <source>
        <dbReference type="ARBA" id="ARBA00007870"/>
    </source>
</evidence>
<dbReference type="UniPathway" id="UPA00028">
    <property type="reaction ID" value="UER00004"/>
</dbReference>
<dbReference type="InterPro" id="IPR013752">
    <property type="entry name" value="KPA_reductase"/>
</dbReference>
<evidence type="ECO:0000256" key="3">
    <source>
        <dbReference type="ARBA" id="ARBA00013014"/>
    </source>
</evidence>
<dbReference type="FunFam" id="1.10.1040.10:FF:000017">
    <property type="entry name" value="2-dehydropantoate 2-reductase"/>
    <property type="match status" value="1"/>
</dbReference>
<evidence type="ECO:0000259" key="11">
    <source>
        <dbReference type="Pfam" id="PF02558"/>
    </source>
</evidence>
<accession>E8M7J7</accession>
<evidence type="ECO:0000256" key="8">
    <source>
        <dbReference type="ARBA" id="ARBA00032024"/>
    </source>
</evidence>
<evidence type="ECO:0000256" key="9">
    <source>
        <dbReference type="ARBA" id="ARBA00048793"/>
    </source>
</evidence>
<keyword evidence="5 10" id="KW-0566">Pantothenate biosynthesis</keyword>
<dbReference type="InterPro" id="IPR036291">
    <property type="entry name" value="NAD(P)-bd_dom_sf"/>
</dbReference>
<comment type="similarity">
    <text evidence="2 10">Belongs to the ketopantoate reductase family.</text>
</comment>
<evidence type="ECO:0000256" key="10">
    <source>
        <dbReference type="RuleBase" id="RU362068"/>
    </source>
</evidence>
<dbReference type="Proteomes" id="UP000006228">
    <property type="component" value="Unassembled WGS sequence"/>
</dbReference>
<evidence type="ECO:0000313" key="13">
    <source>
        <dbReference type="EMBL" id="EGA69977.1"/>
    </source>
</evidence>
<dbReference type="Pfam" id="PF02558">
    <property type="entry name" value="ApbA"/>
    <property type="match status" value="1"/>
</dbReference>
<feature type="domain" description="Ketopantoate reductase C-terminal" evidence="12">
    <location>
        <begin position="168"/>
        <end position="290"/>
    </location>
</feature>
<comment type="function">
    <text evidence="10">Catalyzes the NADPH-dependent reduction of ketopantoate into pantoic acid.</text>
</comment>
<dbReference type="Gene3D" id="1.10.1040.10">
    <property type="entry name" value="N-(1-d-carboxylethyl)-l-norvaline Dehydrogenase, domain 2"/>
    <property type="match status" value="1"/>
</dbReference>
<evidence type="ECO:0000256" key="4">
    <source>
        <dbReference type="ARBA" id="ARBA00019465"/>
    </source>
</evidence>
<name>E8M7J7_PHOS4</name>
<dbReference type="GeneID" id="95569558"/>
<keyword evidence="6 10" id="KW-0521">NADP</keyword>
<proteinExistence type="inferred from homology"/>
<reference evidence="13 14" key="1">
    <citation type="journal article" date="2012" name="Int. J. Syst. Evol. Microbiol.">
        <title>Vibrio caribbeanicus sp. nov., isolated from the marine sponge Scleritoderma cyanea.</title>
        <authorList>
            <person name="Hoffmann M."/>
            <person name="Monday S.R."/>
            <person name="Allard M.W."/>
            <person name="Strain E.A."/>
            <person name="Whittaker P."/>
            <person name="Naum M."/>
            <person name="McCarthy P.J."/>
            <person name="Lopez J.V."/>
            <person name="Fischer M."/>
            <person name="Brown E.W."/>
        </authorList>
    </citation>
    <scope>NUCLEOTIDE SEQUENCE [LARGE SCALE GENOMIC DNA]</scope>
    <source>
        <strain evidence="14">DSMZ 21326</strain>
    </source>
</reference>
<comment type="pathway">
    <text evidence="1 10">Cofactor biosynthesis; (R)-pantothenate biosynthesis; (R)-pantoate from 3-methyl-2-oxobutanoate: step 2/2.</text>
</comment>
<evidence type="ECO:0000313" key="14">
    <source>
        <dbReference type="Proteomes" id="UP000006228"/>
    </source>
</evidence>
<dbReference type="GO" id="GO:0015940">
    <property type="term" value="P:pantothenate biosynthetic process"/>
    <property type="evidence" value="ECO:0007669"/>
    <property type="project" value="UniProtKB-UniPathway"/>
</dbReference>
<gene>
    <name evidence="13" type="ORF">VISI1226_07807</name>
</gene>
<dbReference type="SUPFAM" id="SSF51735">
    <property type="entry name" value="NAD(P)-binding Rossmann-fold domains"/>
    <property type="match status" value="1"/>
</dbReference>
<dbReference type="Gene3D" id="3.40.50.720">
    <property type="entry name" value="NAD(P)-binding Rossmann-like Domain"/>
    <property type="match status" value="1"/>
</dbReference>
<keyword evidence="7 10" id="KW-0560">Oxidoreductase</keyword>
<dbReference type="GO" id="GO:0008677">
    <property type="term" value="F:2-dehydropantoate 2-reductase activity"/>
    <property type="evidence" value="ECO:0007669"/>
    <property type="project" value="UniProtKB-EC"/>
</dbReference>
<evidence type="ECO:0000256" key="5">
    <source>
        <dbReference type="ARBA" id="ARBA00022655"/>
    </source>
</evidence>
<dbReference type="GO" id="GO:0050661">
    <property type="term" value="F:NADP binding"/>
    <property type="evidence" value="ECO:0007669"/>
    <property type="project" value="TreeGrafter"/>
</dbReference>
<evidence type="ECO:0000259" key="12">
    <source>
        <dbReference type="Pfam" id="PF08546"/>
    </source>
</evidence>
<organism evidence="13 14">
    <name type="scientific">Vibrio sinaloensis DSM 21326</name>
    <dbReference type="NCBI Taxonomy" id="945550"/>
    <lineage>
        <taxon>Bacteria</taxon>
        <taxon>Pseudomonadati</taxon>
        <taxon>Pseudomonadota</taxon>
        <taxon>Gammaproteobacteria</taxon>
        <taxon>Vibrionales</taxon>
        <taxon>Vibrionaceae</taxon>
        <taxon>Vibrio</taxon>
        <taxon>Vibrio oreintalis group</taxon>
    </lineage>
</organism>
<dbReference type="NCBIfam" id="NF005087">
    <property type="entry name" value="PRK06522.1-1"/>
    <property type="match status" value="1"/>
</dbReference>
<sequence length="296" mass="32679">MNIVVLGPGAVGSLWAYSLHQAGHSVSVYSRRQSPFIPLQVDQHPIISVQNNHLDSLRNADLLLVTVKAPQVAQALTSIKQEIDADCIVVLMHNGMGTAEQISQLLPNNPLLLATTTHGALRSSSEQVLHTGLGSTQIGGYNQTGMQCQFVTEVFHHALAHVEWNSQILNALWNKLAINCAINPLTAIHQIYNGQLAEPHYAEAIHAIIGEVSQVMNAEGVEVTEQQLEARIYHVIEATAKNHSSMQQDIFHQRQSEIDFITGYLLQKAQQHGISTPTNSALFKHIKQIEQSWIHE</sequence>
<dbReference type="PANTHER" id="PTHR43765">
    <property type="entry name" value="2-DEHYDROPANTOATE 2-REDUCTASE-RELATED"/>
    <property type="match status" value="1"/>
</dbReference>
<dbReference type="RefSeq" id="WP_008077406.1">
    <property type="nucleotide sequence ID" value="NZ_AEVT01000067.1"/>
</dbReference>
<dbReference type="SUPFAM" id="SSF48179">
    <property type="entry name" value="6-phosphogluconate dehydrogenase C-terminal domain-like"/>
    <property type="match status" value="1"/>
</dbReference>
<dbReference type="Pfam" id="PF08546">
    <property type="entry name" value="ApbA_C"/>
    <property type="match status" value="1"/>
</dbReference>
<dbReference type="InterPro" id="IPR003710">
    <property type="entry name" value="ApbA"/>
</dbReference>
<dbReference type="OrthoDB" id="6530772at2"/>
<protein>
    <recommendedName>
        <fullName evidence="4 10">2-dehydropantoate 2-reductase</fullName>
        <ecNumber evidence="3 10">1.1.1.169</ecNumber>
    </recommendedName>
    <alternativeName>
        <fullName evidence="8 10">Ketopantoate reductase</fullName>
    </alternativeName>
</protein>
<dbReference type="EC" id="1.1.1.169" evidence="3 10"/>
<dbReference type="InterPro" id="IPR013332">
    <property type="entry name" value="KPR_N"/>
</dbReference>
<dbReference type="InterPro" id="IPR013328">
    <property type="entry name" value="6PGD_dom2"/>
</dbReference>
<dbReference type="AlphaFoldDB" id="E8M7J7"/>
<comment type="caution">
    <text evidence="13">The sequence shown here is derived from an EMBL/GenBank/DDBJ whole genome shotgun (WGS) entry which is preliminary data.</text>
</comment>